<feature type="domain" description="SANT" evidence="4">
    <location>
        <begin position="692"/>
        <end position="739"/>
    </location>
</feature>
<dbReference type="STRING" id="1198029.A0A1U7LQF1"/>
<feature type="compositionally biased region" description="Basic residues" evidence="2">
    <location>
        <begin position="811"/>
        <end position="828"/>
    </location>
</feature>
<protein>
    <recommendedName>
        <fullName evidence="7">Nuclear receptor corepressor 1</fullName>
    </recommendedName>
</protein>
<keyword evidence="1" id="KW-0175">Coiled coil</keyword>
<feature type="region of interest" description="Disordered" evidence="2">
    <location>
        <begin position="1"/>
        <end position="83"/>
    </location>
</feature>
<feature type="region of interest" description="Disordered" evidence="2">
    <location>
        <begin position="290"/>
        <end position="322"/>
    </location>
</feature>
<dbReference type="PROSITE" id="PS50090">
    <property type="entry name" value="MYB_LIKE"/>
    <property type="match status" value="1"/>
</dbReference>
<dbReference type="InterPro" id="IPR051571">
    <property type="entry name" value="N-CoR_corepressor"/>
</dbReference>
<dbReference type="PANTHER" id="PTHR13992">
    <property type="entry name" value="NUCLEAR RECEPTOR CO-REPRESSOR RELATED NCOR"/>
    <property type="match status" value="1"/>
</dbReference>
<dbReference type="SMART" id="SM00717">
    <property type="entry name" value="SANT"/>
    <property type="match status" value="2"/>
</dbReference>
<dbReference type="PANTHER" id="PTHR13992:SF39">
    <property type="entry name" value="SMRTER, ISOFORM G"/>
    <property type="match status" value="1"/>
</dbReference>
<feature type="coiled-coil region" evidence="1">
    <location>
        <begin position="769"/>
        <end position="799"/>
    </location>
</feature>
<dbReference type="Gene3D" id="1.20.58.1880">
    <property type="match status" value="1"/>
</dbReference>
<dbReference type="GO" id="GO:0006357">
    <property type="term" value="P:regulation of transcription by RNA polymerase II"/>
    <property type="evidence" value="ECO:0007669"/>
    <property type="project" value="TreeGrafter"/>
</dbReference>
<feature type="compositionally biased region" description="Low complexity" evidence="2">
    <location>
        <begin position="107"/>
        <end position="117"/>
    </location>
</feature>
<dbReference type="Proteomes" id="UP000186594">
    <property type="component" value="Unassembled WGS sequence"/>
</dbReference>
<feature type="region of interest" description="Disordered" evidence="2">
    <location>
        <begin position="107"/>
        <end position="180"/>
    </location>
</feature>
<evidence type="ECO:0000313" key="6">
    <source>
        <dbReference type="Proteomes" id="UP000186594"/>
    </source>
</evidence>
<dbReference type="GO" id="GO:0034967">
    <property type="term" value="C:Set3 complex"/>
    <property type="evidence" value="ECO:0007669"/>
    <property type="project" value="TreeGrafter"/>
</dbReference>
<dbReference type="InterPro" id="IPR009057">
    <property type="entry name" value="Homeodomain-like_sf"/>
</dbReference>
<dbReference type="SUPFAM" id="SSF46689">
    <property type="entry name" value="Homeodomain-like"/>
    <property type="match status" value="2"/>
</dbReference>
<dbReference type="InterPro" id="IPR001005">
    <property type="entry name" value="SANT/Myb"/>
</dbReference>
<sequence length="1138" mass="129155">MSYYRGDGSEYRSADPYYPSSYDRERGRDRNSYSREPAAYGRSHSSNRPLASSTAPRYHTGPRQICLQNERDRDTHIAPLAMRPQRYLDSRSYRPVDYTDSRRELSSISRYRSYSQSPSPPRIPTGPRTMRDELLRTRDRPFSDRMGSSRDPPRHDSRYSRDSRTDHGVVPNSFPGNKAYLDSLPPRIRPESAENHIFARNSFPSRRSGDFIDYRLSDTRLMNRYDTGRNAERNHNISYRSESESTAQNASQKLDSALPDPRVVSRARSDSFHPQIPRCFHDCRVPENFSHRPPTNSSSLSEHPENKKAFERSSADSTRALVEGDEVIKSGLKVWPLDKTSGYPRERSQSHSSRSSAIGIARTPSRPIPPTDDVEMKTSLKNHTTPIIPVLEEDMEEGQIAPSAMDVDHPQSSVDTLDSFLTPITIIRDNDLETSHRLPEYVPDSPVKTTAFPVVDDQEELFEEMQQLDQNIISKQEEIILCQSQQQRVKGEIASLAKQTEPESSSSSEYDKNELLDQIKSHCQAITKDNDLYTGRTYSSLNRYSFQRISPEVRKTIYTRLRQRGSKTLDKEKRLAVQYKELYESWQNYCMKLEKADSKKSSEPSPSVNSMTRNTRRGTAVGDVVLSEAEFSEILLRLEQENLRDPNVRAKLTSASIPPMILDPIEKSAFIQDYNNLIQYPVEHYGCKDEIVWTSEEKEMFAKSYALAPKQFGKIANEMHGKRATDCVLFYYRSKKFSDYRRLVAPKGKRHGIGKGKAKGRQSALMKDLRVDDEEEEEVEEEVEKVVEKEDAMAIEEERQDVSLTPVDRAPRKRVAKVGGRARGRGGKLRKEETPIDTREEEAATVLTFLQQGVSIADPLHLDKDTESGFQRSNTSFAQTSPAVKRSMTNSYWSVEEKFELEKLLAINGRNWTAIAEGLPQKTKVQVKNFYLKNEPGLLAIADEAERKLRALVPKLSETNTTVVDPSVPFSPESSLPKISMTPTVGYSLSLISPAESLTSHDRPTWRAESLPSLSLSSRYSTEKRPASQPLISYFAADEHTPERGWFPLGLTPTKSIFEQGEDGKISLPPLRPSHLPCAPDSPAFGQWTSSILPSPLPTQPSPRLYTSSNERHSIPELKAVESDEIFQRPLSTDKTES</sequence>
<proteinExistence type="predicted"/>
<dbReference type="AlphaFoldDB" id="A0A1U7LQF1"/>
<feature type="compositionally biased region" description="Basic and acidic residues" evidence="2">
    <location>
        <begin position="129"/>
        <end position="167"/>
    </location>
</feature>
<feature type="compositionally biased region" description="Basic and acidic residues" evidence="2">
    <location>
        <begin position="829"/>
        <end position="838"/>
    </location>
</feature>
<dbReference type="OrthoDB" id="10258692at2759"/>
<dbReference type="Pfam" id="PF00249">
    <property type="entry name" value="Myb_DNA-binding"/>
    <property type="match status" value="1"/>
</dbReference>
<dbReference type="PROSITE" id="PS51293">
    <property type="entry name" value="SANT"/>
    <property type="match status" value="2"/>
</dbReference>
<feature type="compositionally biased region" description="Basic and acidic residues" evidence="2">
    <location>
        <begin position="22"/>
        <end position="33"/>
    </location>
</feature>
<organism evidence="5 6">
    <name type="scientific">Neolecta irregularis (strain DAH-3)</name>
    <dbReference type="NCBI Taxonomy" id="1198029"/>
    <lineage>
        <taxon>Eukaryota</taxon>
        <taxon>Fungi</taxon>
        <taxon>Dikarya</taxon>
        <taxon>Ascomycota</taxon>
        <taxon>Taphrinomycotina</taxon>
        <taxon>Neolectales</taxon>
        <taxon>Neolectaceae</taxon>
        <taxon>Neolecta</taxon>
    </lineage>
</organism>
<dbReference type="Gene3D" id="1.10.10.60">
    <property type="entry name" value="Homeodomain-like"/>
    <property type="match status" value="1"/>
</dbReference>
<feature type="compositionally biased region" description="Polar residues" evidence="2">
    <location>
        <begin position="43"/>
        <end position="55"/>
    </location>
</feature>
<feature type="compositionally biased region" description="Basic and acidic residues" evidence="2">
    <location>
        <begin position="302"/>
        <end position="314"/>
    </location>
</feature>
<evidence type="ECO:0008006" key="7">
    <source>
        <dbReference type="Google" id="ProtNLM"/>
    </source>
</evidence>
<feature type="region of interest" description="Disordered" evidence="2">
    <location>
        <begin position="811"/>
        <end position="838"/>
    </location>
</feature>
<feature type="region of interest" description="Disordered" evidence="2">
    <location>
        <begin position="338"/>
        <end position="376"/>
    </location>
</feature>
<evidence type="ECO:0000256" key="2">
    <source>
        <dbReference type="SAM" id="MobiDB-lite"/>
    </source>
</evidence>
<feature type="region of interest" description="Disordered" evidence="2">
    <location>
        <begin position="227"/>
        <end position="277"/>
    </location>
</feature>
<gene>
    <name evidence="5" type="ORF">NEOLI_002856</name>
</gene>
<comment type="caution">
    <text evidence="5">The sequence shown here is derived from an EMBL/GenBank/DDBJ whole genome shotgun (WGS) entry which is preliminary data.</text>
</comment>
<evidence type="ECO:0000259" key="4">
    <source>
        <dbReference type="PROSITE" id="PS51293"/>
    </source>
</evidence>
<dbReference type="EMBL" id="LXFE01000595">
    <property type="protein sequence ID" value="OLL24859.1"/>
    <property type="molecule type" value="Genomic_DNA"/>
</dbReference>
<accession>A0A1U7LQF1</accession>
<reference evidence="5 6" key="1">
    <citation type="submission" date="2016-04" db="EMBL/GenBank/DDBJ databases">
        <title>Evolutionary innovation and constraint leading to complex multicellularity in the Ascomycota.</title>
        <authorList>
            <person name="Cisse O."/>
            <person name="Nguyen A."/>
            <person name="Hewitt D.A."/>
            <person name="Jedd G."/>
            <person name="Stajich J.E."/>
        </authorList>
    </citation>
    <scope>NUCLEOTIDE SEQUENCE [LARGE SCALE GENOMIC DNA]</scope>
    <source>
        <strain evidence="5 6">DAH-3</strain>
    </source>
</reference>
<keyword evidence="6" id="KW-1185">Reference proteome</keyword>
<feature type="domain" description="Myb-like" evidence="3">
    <location>
        <begin position="885"/>
        <end position="935"/>
    </location>
</feature>
<feature type="compositionally biased region" description="Polar residues" evidence="2">
    <location>
        <begin position="236"/>
        <end position="254"/>
    </location>
</feature>
<evidence type="ECO:0000256" key="1">
    <source>
        <dbReference type="SAM" id="Coils"/>
    </source>
</evidence>
<evidence type="ECO:0000313" key="5">
    <source>
        <dbReference type="EMBL" id="OLL24859.1"/>
    </source>
</evidence>
<evidence type="ECO:0000259" key="3">
    <source>
        <dbReference type="PROSITE" id="PS50090"/>
    </source>
</evidence>
<feature type="compositionally biased region" description="Basic and acidic residues" evidence="2">
    <location>
        <begin position="1110"/>
        <end position="1122"/>
    </location>
</feature>
<feature type="region of interest" description="Disordered" evidence="2">
    <location>
        <begin position="1096"/>
        <end position="1138"/>
    </location>
</feature>
<dbReference type="InterPro" id="IPR017884">
    <property type="entry name" value="SANT_dom"/>
</dbReference>
<feature type="domain" description="SANT" evidence="4">
    <location>
        <begin position="893"/>
        <end position="936"/>
    </location>
</feature>
<dbReference type="CDD" id="cd00167">
    <property type="entry name" value="SANT"/>
    <property type="match status" value="2"/>
</dbReference>
<name>A0A1U7LQF1_NEOID</name>